<protein>
    <recommendedName>
        <fullName evidence="3">Restriction endonuclease type IV Mrr domain-containing protein</fullName>
    </recommendedName>
</protein>
<organism evidence="1 2">
    <name type="scientific">Massilia haematophila</name>
    <dbReference type="NCBI Taxonomy" id="457923"/>
    <lineage>
        <taxon>Bacteria</taxon>
        <taxon>Pseudomonadati</taxon>
        <taxon>Pseudomonadota</taxon>
        <taxon>Betaproteobacteria</taxon>
        <taxon>Burkholderiales</taxon>
        <taxon>Oxalobacteraceae</taxon>
        <taxon>Telluria group</taxon>
        <taxon>Massilia</taxon>
    </lineage>
</organism>
<dbReference type="EMBL" id="JBHRVV010000001">
    <property type="protein sequence ID" value="MFC3459716.1"/>
    <property type="molecule type" value="Genomic_DNA"/>
</dbReference>
<accession>A0ABV7PKG9</accession>
<evidence type="ECO:0008006" key="3">
    <source>
        <dbReference type="Google" id="ProtNLM"/>
    </source>
</evidence>
<reference evidence="2" key="1">
    <citation type="journal article" date="2019" name="Int. J. Syst. Evol. Microbiol.">
        <title>The Global Catalogue of Microorganisms (GCM) 10K type strain sequencing project: providing services to taxonomists for standard genome sequencing and annotation.</title>
        <authorList>
            <consortium name="The Broad Institute Genomics Platform"/>
            <consortium name="The Broad Institute Genome Sequencing Center for Infectious Disease"/>
            <person name="Wu L."/>
            <person name="Ma J."/>
        </authorList>
    </citation>
    <scope>NUCLEOTIDE SEQUENCE [LARGE SCALE GENOMIC DNA]</scope>
    <source>
        <strain evidence="2">CCM 7480</strain>
    </source>
</reference>
<dbReference type="RefSeq" id="WP_379736330.1">
    <property type="nucleotide sequence ID" value="NZ_JBHRVV010000001.1"/>
</dbReference>
<name>A0ABV7PKG9_9BURK</name>
<proteinExistence type="predicted"/>
<gene>
    <name evidence="1" type="ORF">ACFOPH_15885</name>
</gene>
<evidence type="ECO:0000313" key="2">
    <source>
        <dbReference type="Proteomes" id="UP001595665"/>
    </source>
</evidence>
<comment type="caution">
    <text evidence="1">The sequence shown here is derived from an EMBL/GenBank/DDBJ whole genome shotgun (WGS) entry which is preliminary data.</text>
</comment>
<dbReference type="Proteomes" id="UP001595665">
    <property type="component" value="Unassembled WGS sequence"/>
</dbReference>
<evidence type="ECO:0000313" key="1">
    <source>
        <dbReference type="EMBL" id="MFC3459716.1"/>
    </source>
</evidence>
<sequence>MNQKPIKHEGRTPSDTITKEHLKEFIATQDDFALELYAYNLARELGFKATHAGSYIDPQTGKARQYDVQASRACGENFHIYMAIECKALRPSFPLLVSRIPRIREESFQHIVNTMGKGRASYMGNAQAQELSGGASLYPMSEFVGKASSQVGFNGEGKLHSKDSEVFEKWGQAIASSNQLISRAASLNYRIEDTLQSSAVLPVLVVPDGTLWVVDYYGVNDSAEPIQANEAQYFIGSDQKTVGGSFSGTFTLSHLHIVTKTGLENLLRRFGKDGQDAIFLTNMLS</sequence>
<keyword evidence="2" id="KW-1185">Reference proteome</keyword>